<keyword evidence="1" id="KW-0456">Lyase</keyword>
<dbReference type="EMBL" id="JBIAQY010000015">
    <property type="protein sequence ID" value="MFF3572927.1"/>
    <property type="molecule type" value="Genomic_DNA"/>
</dbReference>
<gene>
    <name evidence="1" type="ORF">ACFYXQ_34695</name>
</gene>
<name>A0ABW6S9G4_9NOCA</name>
<sequence>MSDFETILLERTGRVAVITLNRPKALNALNSQVLVDVSAA</sequence>
<feature type="non-terminal residue" evidence="1">
    <location>
        <position position="40"/>
    </location>
</feature>
<evidence type="ECO:0000313" key="1">
    <source>
        <dbReference type="EMBL" id="MFF3572927.1"/>
    </source>
</evidence>
<protein>
    <submittedName>
        <fullName evidence="1">Enoyl-CoA hydratase</fullName>
        <ecNumber evidence="1">4.2.1.17</ecNumber>
    </submittedName>
</protein>
<dbReference type="GO" id="GO:0004300">
    <property type="term" value="F:enoyl-CoA hydratase activity"/>
    <property type="evidence" value="ECO:0007669"/>
    <property type="project" value="UniProtKB-EC"/>
</dbReference>
<dbReference type="InterPro" id="IPR029045">
    <property type="entry name" value="ClpP/crotonase-like_dom_sf"/>
</dbReference>
<dbReference type="EC" id="4.2.1.17" evidence="1"/>
<evidence type="ECO:0000313" key="2">
    <source>
        <dbReference type="Proteomes" id="UP001601992"/>
    </source>
</evidence>
<dbReference type="Proteomes" id="UP001601992">
    <property type="component" value="Unassembled WGS sequence"/>
</dbReference>
<keyword evidence="2" id="KW-1185">Reference proteome</keyword>
<accession>A0ABW6S9G4</accession>
<dbReference type="SUPFAM" id="SSF52096">
    <property type="entry name" value="ClpP/crotonase"/>
    <property type="match status" value="1"/>
</dbReference>
<reference evidence="1 2" key="1">
    <citation type="submission" date="2024-10" db="EMBL/GenBank/DDBJ databases">
        <title>The Natural Products Discovery Center: Release of the First 8490 Sequenced Strains for Exploring Actinobacteria Biosynthetic Diversity.</title>
        <authorList>
            <person name="Kalkreuter E."/>
            <person name="Kautsar S.A."/>
            <person name="Yang D."/>
            <person name="Bader C.D."/>
            <person name="Teijaro C.N."/>
            <person name="Fluegel L."/>
            <person name="Davis C.M."/>
            <person name="Simpson J.R."/>
            <person name="Lauterbach L."/>
            <person name="Steele A.D."/>
            <person name="Gui C."/>
            <person name="Meng S."/>
            <person name="Li G."/>
            <person name="Viehrig K."/>
            <person name="Ye F."/>
            <person name="Su P."/>
            <person name="Kiefer A.F."/>
            <person name="Nichols A."/>
            <person name="Cepeda A.J."/>
            <person name="Yan W."/>
            <person name="Fan B."/>
            <person name="Jiang Y."/>
            <person name="Adhikari A."/>
            <person name="Zheng C.-J."/>
            <person name="Schuster L."/>
            <person name="Cowan T.M."/>
            <person name="Smanski M.J."/>
            <person name="Chevrette M.G."/>
            <person name="De Carvalho L.P.S."/>
            <person name="Shen B."/>
        </authorList>
    </citation>
    <scope>NUCLEOTIDE SEQUENCE [LARGE SCALE GENOMIC DNA]</scope>
    <source>
        <strain evidence="1 2">NPDC002593</strain>
    </source>
</reference>
<comment type="caution">
    <text evidence="1">The sequence shown here is derived from an EMBL/GenBank/DDBJ whole genome shotgun (WGS) entry which is preliminary data.</text>
</comment>
<organism evidence="1 2">
    <name type="scientific">Nocardia jiangxiensis</name>
    <dbReference type="NCBI Taxonomy" id="282685"/>
    <lineage>
        <taxon>Bacteria</taxon>
        <taxon>Bacillati</taxon>
        <taxon>Actinomycetota</taxon>
        <taxon>Actinomycetes</taxon>
        <taxon>Mycobacteriales</taxon>
        <taxon>Nocardiaceae</taxon>
        <taxon>Nocardia</taxon>
    </lineage>
</organism>
<dbReference type="Gene3D" id="3.30.300.220">
    <property type="match status" value="1"/>
</dbReference>
<proteinExistence type="predicted"/>